<evidence type="ECO:0000313" key="4">
    <source>
        <dbReference type="Proteomes" id="UP001562354"/>
    </source>
</evidence>
<protein>
    <recommendedName>
        <fullName evidence="2">UBX domain-containing protein</fullName>
    </recommendedName>
</protein>
<evidence type="ECO:0000313" key="3">
    <source>
        <dbReference type="EMBL" id="KAL1301605.1"/>
    </source>
</evidence>
<feature type="compositionally biased region" description="Low complexity" evidence="1">
    <location>
        <begin position="276"/>
        <end position="290"/>
    </location>
</feature>
<dbReference type="CDD" id="cd01767">
    <property type="entry name" value="UBX"/>
    <property type="match status" value="1"/>
</dbReference>
<dbReference type="PANTHER" id="PTHR46424">
    <property type="entry name" value="UBX DOMAIN-CONTAINING PROTEIN 4"/>
    <property type="match status" value="1"/>
</dbReference>
<feature type="compositionally biased region" description="Basic and acidic residues" evidence="1">
    <location>
        <begin position="189"/>
        <end position="220"/>
    </location>
</feature>
<proteinExistence type="predicted"/>
<feature type="region of interest" description="Disordered" evidence="1">
    <location>
        <begin position="189"/>
        <end position="229"/>
    </location>
</feature>
<dbReference type="Pfam" id="PF00789">
    <property type="entry name" value="UBX"/>
    <property type="match status" value="1"/>
</dbReference>
<reference evidence="3 4" key="1">
    <citation type="submission" date="2024-07" db="EMBL/GenBank/DDBJ databases">
        <title>Draft sequence of the Neodothiora populina.</title>
        <authorList>
            <person name="Drown D.D."/>
            <person name="Schuette U.S."/>
            <person name="Buechlein A.B."/>
            <person name="Rusch D.R."/>
            <person name="Winton L.W."/>
            <person name="Adams G.A."/>
        </authorList>
    </citation>
    <scope>NUCLEOTIDE SEQUENCE [LARGE SCALE GENOMIC DNA]</scope>
    <source>
        <strain evidence="3 4">CPC 39397</strain>
    </source>
</reference>
<organism evidence="3 4">
    <name type="scientific">Neodothiora populina</name>
    <dbReference type="NCBI Taxonomy" id="2781224"/>
    <lineage>
        <taxon>Eukaryota</taxon>
        <taxon>Fungi</taxon>
        <taxon>Dikarya</taxon>
        <taxon>Ascomycota</taxon>
        <taxon>Pezizomycotina</taxon>
        <taxon>Dothideomycetes</taxon>
        <taxon>Dothideomycetidae</taxon>
        <taxon>Dothideales</taxon>
        <taxon>Dothioraceae</taxon>
        <taxon>Neodothiora</taxon>
    </lineage>
</organism>
<dbReference type="RefSeq" id="XP_069197881.1">
    <property type="nucleotide sequence ID" value="XM_069345682.1"/>
</dbReference>
<dbReference type="PANTHER" id="PTHR46424:SF1">
    <property type="entry name" value="UBX DOMAIN-CONTAINING PROTEIN 4"/>
    <property type="match status" value="1"/>
</dbReference>
<keyword evidence="4" id="KW-1185">Reference proteome</keyword>
<feature type="region of interest" description="Disordered" evidence="1">
    <location>
        <begin position="442"/>
        <end position="504"/>
    </location>
</feature>
<dbReference type="InterPro" id="IPR001012">
    <property type="entry name" value="UBX_dom"/>
</dbReference>
<feature type="domain" description="UBX" evidence="2">
    <location>
        <begin position="299"/>
        <end position="380"/>
    </location>
</feature>
<dbReference type="SMART" id="SM00166">
    <property type="entry name" value="UBX"/>
    <property type="match status" value="1"/>
</dbReference>
<dbReference type="Proteomes" id="UP001562354">
    <property type="component" value="Unassembled WGS sequence"/>
</dbReference>
<sequence length="504" mass="54586">MFYQGDLQSGIALAIQEQKLVACLVRKDDDPTSETWENEWLKSTVEDSETSLGDRLAEKAVFLRLDHGTQEAGFLSAFCSLESTPKLIIIKQGIVLEDIDLSVSEEVFKSRLLAQCKNPTKQASHITSANDTAPTDVSQVLPAAVTQAIEPSDTTAPAPPLATVQDAAGTTAQPQEATLQEILSERNARMDEDHQQKRAAEKEAKKAAVVRSKEMADKQAAESSSVPAARQDWLNQQRLRQQEARAERERILKTIQQDKITRQERERQRKIAAQGSSSSAVPEASSSVAPHRSDHPRGWASTTCNLQIRLFDGTSLRSRFDSSATLDGAVRTFVDAQSESEVPYNFREIRTPQPSRTIEIGEEGQTLQSLGLTPSATLVLVPVHGYTDAYASRGAAGLMYRGVHSGFSLVSGALGGALGLVGGMLGYGGDAVRDGPYLSGVADESEEASDAEGTKIAGAGPSSGFKVRTLADQREDNDEQELYNGNQLNFEPRKKADDADEDKP</sequence>
<accession>A0ABR3P606</accession>
<dbReference type="Pfam" id="PF23187">
    <property type="entry name" value="UBX7_N"/>
    <property type="match status" value="1"/>
</dbReference>
<dbReference type="EMBL" id="JBFMKM010000013">
    <property type="protein sequence ID" value="KAL1301605.1"/>
    <property type="molecule type" value="Genomic_DNA"/>
</dbReference>
<name>A0ABR3P606_9PEZI</name>
<dbReference type="PROSITE" id="PS50033">
    <property type="entry name" value="UBX"/>
    <property type="match status" value="1"/>
</dbReference>
<evidence type="ECO:0000256" key="1">
    <source>
        <dbReference type="SAM" id="MobiDB-lite"/>
    </source>
</evidence>
<dbReference type="InterPro" id="IPR029071">
    <property type="entry name" value="Ubiquitin-like_domsf"/>
</dbReference>
<feature type="region of interest" description="Disordered" evidence="1">
    <location>
        <begin position="256"/>
        <end position="300"/>
    </location>
</feature>
<evidence type="ECO:0000259" key="2">
    <source>
        <dbReference type="PROSITE" id="PS50033"/>
    </source>
</evidence>
<dbReference type="SUPFAM" id="SSF54236">
    <property type="entry name" value="Ubiquitin-like"/>
    <property type="match status" value="1"/>
</dbReference>
<dbReference type="Gene3D" id="3.10.20.90">
    <property type="entry name" value="Phosphatidylinositol 3-kinase Catalytic Subunit, Chain A, domain 1"/>
    <property type="match status" value="1"/>
</dbReference>
<comment type="caution">
    <text evidence="3">The sequence shown here is derived from an EMBL/GenBank/DDBJ whole genome shotgun (WGS) entry which is preliminary data.</text>
</comment>
<feature type="compositionally biased region" description="Basic and acidic residues" evidence="1">
    <location>
        <begin position="491"/>
        <end position="504"/>
    </location>
</feature>
<gene>
    <name evidence="3" type="ORF">AAFC00_005834</name>
</gene>
<feature type="compositionally biased region" description="Basic and acidic residues" evidence="1">
    <location>
        <begin position="259"/>
        <end position="269"/>
    </location>
</feature>
<dbReference type="GeneID" id="95979533"/>